<evidence type="ECO:0000313" key="1">
    <source>
        <dbReference type="EMBL" id="KAK3590813.1"/>
    </source>
</evidence>
<comment type="caution">
    <text evidence="1">The sequence shown here is derived from an EMBL/GenBank/DDBJ whole genome shotgun (WGS) entry which is preliminary data.</text>
</comment>
<name>A0AAE0SG16_9BIVA</name>
<protein>
    <submittedName>
        <fullName evidence="1">Uncharacterized protein</fullName>
    </submittedName>
</protein>
<reference evidence="1" key="1">
    <citation type="journal article" date="2021" name="Genome Biol. Evol.">
        <title>A High-Quality Reference Genome for a Parasitic Bivalve with Doubly Uniparental Inheritance (Bivalvia: Unionida).</title>
        <authorList>
            <person name="Smith C.H."/>
        </authorList>
    </citation>
    <scope>NUCLEOTIDE SEQUENCE</scope>
    <source>
        <strain evidence="1">CHS0354</strain>
    </source>
</reference>
<dbReference type="EMBL" id="JAEAOA010002248">
    <property type="protein sequence ID" value="KAK3590813.1"/>
    <property type="molecule type" value="Genomic_DNA"/>
</dbReference>
<dbReference type="Proteomes" id="UP001195483">
    <property type="component" value="Unassembled WGS sequence"/>
</dbReference>
<reference evidence="1" key="2">
    <citation type="journal article" date="2021" name="Genome Biol. Evol.">
        <title>Developing a high-quality reference genome for a parasitic bivalve with doubly uniparental inheritance (Bivalvia: Unionida).</title>
        <authorList>
            <person name="Smith C.H."/>
        </authorList>
    </citation>
    <scope>NUCLEOTIDE SEQUENCE</scope>
    <source>
        <strain evidence="1">CHS0354</strain>
        <tissue evidence="1">Mantle</tissue>
    </source>
</reference>
<dbReference type="AlphaFoldDB" id="A0AAE0SG16"/>
<sequence>MPPCQPISFMMPSHYTTLSAFCCHIASHISYMLPPTQLYWIYATKLPAFSICCHHTAQLYRLYSSTLPARSTIRCHHTAQIYRLCSVTFPVLSTICCHHTAQSYQLYAANMLHNSINFKLYAATKLNKSFRFVLPHCLPYQPPMGLTTVDLNGKIAILQGANHVGEITNTRRSRTR</sequence>
<reference evidence="1" key="3">
    <citation type="submission" date="2023-05" db="EMBL/GenBank/DDBJ databases">
        <authorList>
            <person name="Smith C.H."/>
        </authorList>
    </citation>
    <scope>NUCLEOTIDE SEQUENCE</scope>
    <source>
        <strain evidence="1">CHS0354</strain>
        <tissue evidence="1">Mantle</tissue>
    </source>
</reference>
<organism evidence="1 2">
    <name type="scientific">Potamilus streckersoni</name>
    <dbReference type="NCBI Taxonomy" id="2493646"/>
    <lineage>
        <taxon>Eukaryota</taxon>
        <taxon>Metazoa</taxon>
        <taxon>Spiralia</taxon>
        <taxon>Lophotrochozoa</taxon>
        <taxon>Mollusca</taxon>
        <taxon>Bivalvia</taxon>
        <taxon>Autobranchia</taxon>
        <taxon>Heteroconchia</taxon>
        <taxon>Palaeoheterodonta</taxon>
        <taxon>Unionida</taxon>
        <taxon>Unionoidea</taxon>
        <taxon>Unionidae</taxon>
        <taxon>Ambleminae</taxon>
        <taxon>Lampsilini</taxon>
        <taxon>Potamilus</taxon>
    </lineage>
</organism>
<keyword evidence="2" id="KW-1185">Reference proteome</keyword>
<gene>
    <name evidence="1" type="ORF">CHS0354_038699</name>
</gene>
<evidence type="ECO:0000313" key="2">
    <source>
        <dbReference type="Proteomes" id="UP001195483"/>
    </source>
</evidence>
<proteinExistence type="predicted"/>
<accession>A0AAE0SG16</accession>